<feature type="region of interest" description="Disordered" evidence="10">
    <location>
        <begin position="647"/>
        <end position="669"/>
    </location>
</feature>
<dbReference type="GO" id="GO:0004519">
    <property type="term" value="F:endonuclease activity"/>
    <property type="evidence" value="ECO:0007669"/>
    <property type="project" value="UniProtKB-UniRule"/>
</dbReference>
<comment type="subunit">
    <text evidence="9">Homodimer. Binds to stalled ribosomes, contacting rRNA.</text>
</comment>
<evidence type="ECO:0000259" key="11">
    <source>
        <dbReference type="PROSITE" id="PS50828"/>
    </source>
</evidence>
<sequence length="830" mass="94890">MTLVYPENFESKIGFDKIRELLNGRCLSALGKELVDEIRFCSDFEKLTEDLSLVSEFVSIIQEMENFPTSYYFDLREALAKIRIEGRFLEVEELFDLKRSLETISGIVRFLKQTKEDQLPYLKRLLAGVQVYPYVIERIDNILNKYGKIKDNASPELSRIRKELLSKQSGVSKRLQVILKKAQDDGLVEEDASVAMRDGRAVIPVTSAFKRKLNGIVHDESSTGKTSYIEPAEVVELNNQIRELEYAELREIVKILTVFSNDIRPYLPDLLLAYGFLGKIDFIRAKAIYAIDVDGIKPYLENKCQLEWEGAVHPLLMLALRRENRKVVPLNITLTANKHILLISGPNAGGKSVCLKTVGLLQYMLQCGLLIPVRQSSATGIFDKLFIDIGDEQSIENDLSTYSSHLMNMKFFLKNSNEKTLVLIDEFGTGTEPMLGGAIAESILTQLNEMKTFGVITTHYTNLKHFASSSEGIENAAMMYDSSKMEPLFQLDIGKPGSSFAFEIARKIGLPENILQDATEKIGKDHINFDKHLRDIVRDKRYWETKRQKIRKVEKSLDDLAEKYETDLGSLDKQRKEIIQKARQEADQILNEANKRIENTIREIRESQADKEKTKQIRAKLVEFKQEVEDSANNQDDLINQKIQKLKEKESHRNRKRSEKKTVEQKEKEKIVEPDVWKAGDKVVMDGNTNVGEILELNEKNAVVAFGHIRTSVSREKLQKITNNEAKKIQRTYNQTMPNINKGMSEKRLTFKTEVDVRGQRAEEALQLIRSWIDDAIMLDFSELRILHGKGNGILKEMIRNYLKTEPAVKSFRDEHVQFGGAGITIVEIG</sequence>
<dbReference type="RefSeq" id="WP_318349443.1">
    <property type="nucleotide sequence ID" value="NZ_AP018694.1"/>
</dbReference>
<dbReference type="GO" id="GO:0006298">
    <property type="term" value="P:mismatch repair"/>
    <property type="evidence" value="ECO:0007669"/>
    <property type="project" value="InterPro"/>
</dbReference>
<evidence type="ECO:0000256" key="8">
    <source>
        <dbReference type="ARBA" id="ARBA00023125"/>
    </source>
</evidence>
<proteinExistence type="inferred from homology"/>
<keyword evidence="8 9" id="KW-0238">DNA-binding</keyword>
<dbReference type="HAMAP" id="MF_00092">
    <property type="entry name" value="MutS2"/>
    <property type="match status" value="1"/>
</dbReference>
<comment type="similarity">
    <text evidence="9">Belongs to the DNA mismatch repair MutS family. MutS2 subfamily.</text>
</comment>
<feature type="compositionally biased region" description="Basic and acidic residues" evidence="10">
    <location>
        <begin position="660"/>
        <end position="669"/>
    </location>
</feature>
<evidence type="ECO:0000256" key="4">
    <source>
        <dbReference type="ARBA" id="ARBA00022759"/>
    </source>
</evidence>
<dbReference type="InterPro" id="IPR007696">
    <property type="entry name" value="DNA_mismatch_repair_MutS_core"/>
</dbReference>
<evidence type="ECO:0000256" key="5">
    <source>
        <dbReference type="ARBA" id="ARBA00022801"/>
    </source>
</evidence>
<dbReference type="EMBL" id="AP018694">
    <property type="protein sequence ID" value="BBE16362.1"/>
    <property type="molecule type" value="Genomic_DNA"/>
</dbReference>
<dbReference type="SMART" id="SM00534">
    <property type="entry name" value="MUTSac"/>
    <property type="match status" value="1"/>
</dbReference>
<gene>
    <name evidence="9" type="primary">mutS2</name>
    <name evidence="9" type="synonym">rqcU</name>
    <name evidence="12" type="ORF">AQPE_0500</name>
</gene>
<dbReference type="SUPFAM" id="SSF48334">
    <property type="entry name" value="DNA repair protein MutS, domain III"/>
    <property type="match status" value="1"/>
</dbReference>
<dbReference type="GO" id="GO:0043023">
    <property type="term" value="F:ribosomal large subunit binding"/>
    <property type="evidence" value="ECO:0007669"/>
    <property type="project" value="UniProtKB-UniRule"/>
</dbReference>
<dbReference type="InterPro" id="IPR000432">
    <property type="entry name" value="DNA_mismatch_repair_MutS_C"/>
</dbReference>
<dbReference type="Pfam" id="PF01713">
    <property type="entry name" value="Smr"/>
    <property type="match status" value="1"/>
</dbReference>
<dbReference type="SUPFAM" id="SSF160443">
    <property type="entry name" value="SMR domain-like"/>
    <property type="match status" value="1"/>
</dbReference>
<organism evidence="12 13">
    <name type="scientific">Aquipluma nitroreducens</name>
    <dbReference type="NCBI Taxonomy" id="2010828"/>
    <lineage>
        <taxon>Bacteria</taxon>
        <taxon>Pseudomonadati</taxon>
        <taxon>Bacteroidota</taxon>
        <taxon>Bacteroidia</taxon>
        <taxon>Marinilabiliales</taxon>
        <taxon>Prolixibacteraceae</taxon>
        <taxon>Aquipluma</taxon>
    </lineage>
</organism>
<dbReference type="InterPro" id="IPR036063">
    <property type="entry name" value="Smr_dom_sf"/>
</dbReference>
<keyword evidence="1 9" id="KW-0540">Nuclease</keyword>
<dbReference type="Gene3D" id="3.40.50.300">
    <property type="entry name" value="P-loop containing nucleotide triphosphate hydrolases"/>
    <property type="match status" value="1"/>
</dbReference>
<keyword evidence="4 9" id="KW-0255">Endonuclease</keyword>
<accession>A0A5K7S490</accession>
<dbReference type="GO" id="GO:0140664">
    <property type="term" value="F:ATP-dependent DNA damage sensor activity"/>
    <property type="evidence" value="ECO:0007669"/>
    <property type="project" value="InterPro"/>
</dbReference>
<feature type="binding site" evidence="9">
    <location>
        <begin position="345"/>
        <end position="352"/>
    </location>
    <ligand>
        <name>ATP</name>
        <dbReference type="ChEBI" id="CHEBI:30616"/>
    </ligand>
</feature>
<evidence type="ECO:0000256" key="2">
    <source>
        <dbReference type="ARBA" id="ARBA00022730"/>
    </source>
</evidence>
<dbReference type="FunFam" id="3.30.1370.110:FF:000004">
    <property type="entry name" value="Endonuclease MutS2"/>
    <property type="match status" value="1"/>
</dbReference>
<keyword evidence="3 9" id="KW-0547">Nucleotide-binding</keyword>
<dbReference type="GO" id="GO:0016887">
    <property type="term" value="F:ATP hydrolysis activity"/>
    <property type="evidence" value="ECO:0007669"/>
    <property type="project" value="InterPro"/>
</dbReference>
<keyword evidence="13" id="KW-1185">Reference proteome</keyword>
<dbReference type="CDD" id="cd06503">
    <property type="entry name" value="ATP-synt_Fo_b"/>
    <property type="match status" value="1"/>
</dbReference>
<dbReference type="GO" id="GO:0045910">
    <property type="term" value="P:negative regulation of DNA recombination"/>
    <property type="evidence" value="ECO:0007669"/>
    <property type="project" value="InterPro"/>
</dbReference>
<dbReference type="InterPro" id="IPR036187">
    <property type="entry name" value="DNA_mismatch_repair_MutS_sf"/>
</dbReference>
<dbReference type="GO" id="GO:0072344">
    <property type="term" value="P:rescue of stalled ribosome"/>
    <property type="evidence" value="ECO:0007669"/>
    <property type="project" value="UniProtKB-UniRule"/>
</dbReference>
<dbReference type="PROSITE" id="PS50828">
    <property type="entry name" value="SMR"/>
    <property type="match status" value="1"/>
</dbReference>
<dbReference type="FunFam" id="3.40.50.300:FF:001531">
    <property type="entry name" value="Endonuclease MutS2"/>
    <property type="match status" value="1"/>
</dbReference>
<dbReference type="AlphaFoldDB" id="A0A5K7S490"/>
<dbReference type="InterPro" id="IPR002625">
    <property type="entry name" value="Smr_dom"/>
</dbReference>
<evidence type="ECO:0000313" key="13">
    <source>
        <dbReference type="Proteomes" id="UP001193389"/>
    </source>
</evidence>
<dbReference type="PANTHER" id="PTHR48466">
    <property type="entry name" value="OS10G0509000 PROTEIN-RELATED"/>
    <property type="match status" value="1"/>
</dbReference>
<evidence type="ECO:0000256" key="7">
    <source>
        <dbReference type="ARBA" id="ARBA00022884"/>
    </source>
</evidence>
<reference evidence="12" key="1">
    <citation type="journal article" date="2020" name="Int. J. Syst. Evol. Microbiol.">
        <title>Aquipluma nitroreducens gen. nov. sp. nov., a novel facultatively anaerobic bacterium isolated from a freshwater lake.</title>
        <authorList>
            <person name="Watanabe M."/>
            <person name="Kojima H."/>
            <person name="Fukui M."/>
        </authorList>
    </citation>
    <scope>NUCLEOTIDE SEQUENCE</scope>
    <source>
        <strain evidence="12">MeG22</strain>
    </source>
</reference>
<dbReference type="PANTHER" id="PTHR48466:SF2">
    <property type="entry name" value="OS10G0509000 PROTEIN"/>
    <property type="match status" value="1"/>
</dbReference>
<dbReference type="InterPro" id="IPR045076">
    <property type="entry name" value="MutS"/>
</dbReference>
<name>A0A5K7S490_9BACT</name>
<dbReference type="Proteomes" id="UP001193389">
    <property type="component" value="Chromosome"/>
</dbReference>
<keyword evidence="7 9" id="KW-0694">RNA-binding</keyword>
<dbReference type="GO" id="GO:0019843">
    <property type="term" value="F:rRNA binding"/>
    <property type="evidence" value="ECO:0007669"/>
    <property type="project" value="UniProtKB-UniRule"/>
</dbReference>
<keyword evidence="5 9" id="KW-0378">Hydrolase</keyword>
<dbReference type="InterPro" id="IPR005747">
    <property type="entry name" value="MutS2"/>
</dbReference>
<evidence type="ECO:0000256" key="9">
    <source>
        <dbReference type="HAMAP-Rule" id="MF_00092"/>
    </source>
</evidence>
<evidence type="ECO:0000256" key="1">
    <source>
        <dbReference type="ARBA" id="ARBA00022722"/>
    </source>
</evidence>
<dbReference type="EC" id="3.1.-.-" evidence="9"/>
<keyword evidence="6 9" id="KW-0067">ATP-binding</keyword>
<dbReference type="Gene3D" id="3.30.1370.110">
    <property type="match status" value="1"/>
</dbReference>
<evidence type="ECO:0000256" key="10">
    <source>
        <dbReference type="SAM" id="MobiDB-lite"/>
    </source>
</evidence>
<evidence type="ECO:0000256" key="6">
    <source>
        <dbReference type="ARBA" id="ARBA00022840"/>
    </source>
</evidence>
<dbReference type="SMART" id="SM00533">
    <property type="entry name" value="MUTSd"/>
    <property type="match status" value="1"/>
</dbReference>
<dbReference type="Pfam" id="PF00488">
    <property type="entry name" value="MutS_V"/>
    <property type="match status" value="1"/>
</dbReference>
<protein>
    <recommendedName>
        <fullName evidence="9">Endonuclease MutS2</fullName>
        <ecNumber evidence="9">3.1.-.-</ecNumber>
    </recommendedName>
    <alternativeName>
        <fullName evidence="9">Ribosome-associated protein quality control-upstream factor</fullName>
        <shortName evidence="9">RQC-upstream factor</shortName>
        <shortName evidence="9">RqcU</shortName>
        <ecNumber evidence="9">3.6.4.-</ecNumber>
    </alternativeName>
</protein>
<evidence type="ECO:0000313" key="12">
    <source>
        <dbReference type="EMBL" id="BBE16362.1"/>
    </source>
</evidence>
<dbReference type="SUPFAM" id="SSF52540">
    <property type="entry name" value="P-loop containing nucleoside triphosphate hydrolases"/>
    <property type="match status" value="1"/>
</dbReference>
<dbReference type="InterPro" id="IPR027417">
    <property type="entry name" value="P-loop_NTPase"/>
</dbReference>
<comment type="function">
    <text evidence="9">Endonuclease that is involved in the suppression of homologous recombination and thus may have a key role in the control of bacterial genetic diversity.</text>
</comment>
<dbReference type="SMART" id="SM00463">
    <property type="entry name" value="SMR"/>
    <property type="match status" value="1"/>
</dbReference>
<dbReference type="NCBIfam" id="TIGR01069">
    <property type="entry name" value="mutS2"/>
    <property type="match status" value="1"/>
</dbReference>
<evidence type="ECO:0000256" key="3">
    <source>
        <dbReference type="ARBA" id="ARBA00022741"/>
    </source>
</evidence>
<dbReference type="GO" id="GO:0005524">
    <property type="term" value="F:ATP binding"/>
    <property type="evidence" value="ECO:0007669"/>
    <property type="project" value="UniProtKB-UniRule"/>
</dbReference>
<dbReference type="GO" id="GO:0030983">
    <property type="term" value="F:mismatched DNA binding"/>
    <property type="evidence" value="ECO:0007669"/>
    <property type="project" value="InterPro"/>
</dbReference>
<comment type="function">
    <text evidence="9">Acts as a ribosome collision sensor, splitting the ribosome into its 2 subunits. Detects stalled/collided 70S ribosomes which it binds and splits by an ATP-hydrolysis driven conformational change. Acts upstream of the ribosome quality control system (RQC), a ribosome-associated complex that mediates the extraction of incompletely synthesized nascent chains from stalled ribosomes and their subsequent degradation. Probably generates substrates for RQC.</text>
</comment>
<keyword evidence="2 9" id="KW-0699">rRNA-binding</keyword>
<dbReference type="PIRSF" id="PIRSF005814">
    <property type="entry name" value="MutS_YshD"/>
    <property type="match status" value="1"/>
</dbReference>
<dbReference type="EC" id="3.6.4.-" evidence="9"/>
<dbReference type="KEGG" id="anf:AQPE_0500"/>
<feature type="domain" description="Smr" evidence="11">
    <location>
        <begin position="755"/>
        <end position="830"/>
    </location>
</feature>